<accession>A0A5P1RDA4</accession>
<name>A0A5P1RDA4_9GAMM</name>
<dbReference type="InterPro" id="IPR043128">
    <property type="entry name" value="Rev_trsase/Diguanyl_cyclase"/>
</dbReference>
<dbReference type="SMART" id="SM00091">
    <property type="entry name" value="PAS"/>
    <property type="match status" value="1"/>
</dbReference>
<dbReference type="SMART" id="SM00267">
    <property type="entry name" value="GGDEF"/>
    <property type="match status" value="1"/>
</dbReference>
<dbReference type="InterPro" id="IPR015168">
    <property type="entry name" value="SsuA/THI5"/>
</dbReference>
<dbReference type="RefSeq" id="WP_138986784.1">
    <property type="nucleotide sequence ID" value="NZ_CP043869.1"/>
</dbReference>
<protein>
    <submittedName>
        <fullName evidence="6">Diguanylate cyclase</fullName>
    </submittedName>
</protein>
<proteinExistence type="predicted"/>
<dbReference type="InterPro" id="IPR052163">
    <property type="entry name" value="DGC-Regulatory_Protein"/>
</dbReference>
<dbReference type="CDD" id="cd01949">
    <property type="entry name" value="GGDEF"/>
    <property type="match status" value="1"/>
</dbReference>
<evidence type="ECO:0000313" key="6">
    <source>
        <dbReference type="EMBL" id="QEQ97577.1"/>
    </source>
</evidence>
<dbReference type="PROSITE" id="PS50113">
    <property type="entry name" value="PAC"/>
    <property type="match status" value="1"/>
</dbReference>
<feature type="transmembrane region" description="Helical" evidence="2">
    <location>
        <begin position="304"/>
        <end position="326"/>
    </location>
</feature>
<dbReference type="InterPro" id="IPR013767">
    <property type="entry name" value="PAS_fold"/>
</dbReference>
<dbReference type="OrthoDB" id="9176779at2"/>
<gene>
    <name evidence="6" type="ORF">F0U83_13095</name>
</gene>
<dbReference type="NCBIfam" id="TIGR00254">
    <property type="entry name" value="GGDEF"/>
    <property type="match status" value="1"/>
</dbReference>
<keyword evidence="2" id="KW-0472">Membrane</keyword>
<dbReference type="InterPro" id="IPR029787">
    <property type="entry name" value="Nucleotide_cyclase"/>
</dbReference>
<dbReference type="AlphaFoldDB" id="A0A5P1RDA4"/>
<dbReference type="Gene3D" id="3.30.70.270">
    <property type="match status" value="1"/>
</dbReference>
<dbReference type="Proteomes" id="UP000324760">
    <property type="component" value="Chromosome"/>
</dbReference>
<dbReference type="SUPFAM" id="SSF53850">
    <property type="entry name" value="Periplasmic binding protein-like II"/>
    <property type="match status" value="1"/>
</dbReference>
<dbReference type="EMBL" id="CP043869">
    <property type="protein sequence ID" value="QEQ97577.1"/>
    <property type="molecule type" value="Genomic_DNA"/>
</dbReference>
<evidence type="ECO:0000313" key="7">
    <source>
        <dbReference type="Proteomes" id="UP000324760"/>
    </source>
</evidence>
<evidence type="ECO:0000256" key="2">
    <source>
        <dbReference type="SAM" id="Phobius"/>
    </source>
</evidence>
<feature type="domain" description="PAS" evidence="3">
    <location>
        <begin position="332"/>
        <end position="387"/>
    </location>
</feature>
<evidence type="ECO:0000259" key="3">
    <source>
        <dbReference type="PROSITE" id="PS50112"/>
    </source>
</evidence>
<keyword evidence="7" id="KW-1185">Reference proteome</keyword>
<organism evidence="6 7">
    <name type="scientific">Neptunomonas concharum</name>
    <dbReference type="NCBI Taxonomy" id="1031538"/>
    <lineage>
        <taxon>Bacteria</taxon>
        <taxon>Pseudomonadati</taxon>
        <taxon>Pseudomonadota</taxon>
        <taxon>Gammaproteobacteria</taxon>
        <taxon>Oceanospirillales</taxon>
        <taxon>Oceanospirillaceae</taxon>
        <taxon>Neptunomonas</taxon>
    </lineage>
</organism>
<dbReference type="InterPro" id="IPR035965">
    <property type="entry name" value="PAS-like_dom_sf"/>
</dbReference>
<feature type="domain" description="GGDEF" evidence="5">
    <location>
        <begin position="489"/>
        <end position="620"/>
    </location>
</feature>
<evidence type="ECO:0000259" key="4">
    <source>
        <dbReference type="PROSITE" id="PS50113"/>
    </source>
</evidence>
<evidence type="ECO:0000259" key="5">
    <source>
        <dbReference type="PROSITE" id="PS50887"/>
    </source>
</evidence>
<dbReference type="InterPro" id="IPR000014">
    <property type="entry name" value="PAS"/>
</dbReference>
<dbReference type="KEGG" id="ncu:F0U83_13095"/>
<dbReference type="CDD" id="cd00130">
    <property type="entry name" value="PAS"/>
    <property type="match status" value="1"/>
</dbReference>
<dbReference type="Gene3D" id="3.40.190.10">
    <property type="entry name" value="Periplasmic binding protein-like II"/>
    <property type="match status" value="2"/>
</dbReference>
<keyword evidence="2" id="KW-0812">Transmembrane</keyword>
<keyword evidence="2" id="KW-1133">Transmembrane helix</keyword>
<dbReference type="InterPro" id="IPR000160">
    <property type="entry name" value="GGDEF_dom"/>
</dbReference>
<dbReference type="SUPFAM" id="SSF55785">
    <property type="entry name" value="PYP-like sensor domain (PAS domain)"/>
    <property type="match status" value="1"/>
</dbReference>
<dbReference type="InterPro" id="IPR000700">
    <property type="entry name" value="PAS-assoc_C"/>
</dbReference>
<dbReference type="PANTHER" id="PTHR46663:SF3">
    <property type="entry name" value="SLL0267 PROTEIN"/>
    <property type="match status" value="1"/>
</dbReference>
<dbReference type="FunFam" id="3.30.70.270:FF:000001">
    <property type="entry name" value="Diguanylate cyclase domain protein"/>
    <property type="match status" value="1"/>
</dbReference>
<dbReference type="GO" id="GO:0003824">
    <property type="term" value="F:catalytic activity"/>
    <property type="evidence" value="ECO:0007669"/>
    <property type="project" value="UniProtKB-ARBA"/>
</dbReference>
<dbReference type="Pfam" id="PF00990">
    <property type="entry name" value="GGDEF"/>
    <property type="match status" value="1"/>
</dbReference>
<dbReference type="Pfam" id="PF09084">
    <property type="entry name" value="NMT1"/>
    <property type="match status" value="1"/>
</dbReference>
<dbReference type="PROSITE" id="PS50112">
    <property type="entry name" value="PAS"/>
    <property type="match status" value="1"/>
</dbReference>
<dbReference type="NCBIfam" id="TIGR00229">
    <property type="entry name" value="sensory_box"/>
    <property type="match status" value="1"/>
</dbReference>
<dbReference type="Pfam" id="PF00989">
    <property type="entry name" value="PAS"/>
    <property type="match status" value="1"/>
</dbReference>
<evidence type="ECO:0000256" key="1">
    <source>
        <dbReference type="ARBA" id="ARBA00001946"/>
    </source>
</evidence>
<reference evidence="6 7" key="1">
    <citation type="journal article" date="2019" name="Biochem. Eng. J.">
        <title>Metabolic engineering of the marine bacteria Neptunomonas concharum for the production of acetoin and meso-2,3-butanediol from acetate.</title>
        <authorList>
            <person name="Li W."/>
            <person name="Pu N."/>
            <person name="Liu C.-X."/>
            <person name="Yuan Q.-P."/>
            <person name="Li Z.-J."/>
        </authorList>
    </citation>
    <scope>NUCLEOTIDE SEQUENCE [LARGE SCALE GENOMIC DNA]</scope>
    <source>
        <strain evidence="6 7">JCM17730</strain>
    </source>
</reference>
<dbReference type="PROSITE" id="PS50887">
    <property type="entry name" value="GGDEF"/>
    <property type="match status" value="1"/>
</dbReference>
<dbReference type="GO" id="GO:0006355">
    <property type="term" value="P:regulation of DNA-templated transcription"/>
    <property type="evidence" value="ECO:0007669"/>
    <property type="project" value="InterPro"/>
</dbReference>
<dbReference type="PANTHER" id="PTHR46663">
    <property type="entry name" value="DIGUANYLATE CYCLASE DGCT-RELATED"/>
    <property type="match status" value="1"/>
</dbReference>
<dbReference type="SUPFAM" id="SSF55073">
    <property type="entry name" value="Nucleotide cyclase"/>
    <property type="match status" value="1"/>
</dbReference>
<feature type="domain" description="PAC" evidence="4">
    <location>
        <begin position="406"/>
        <end position="457"/>
    </location>
</feature>
<comment type="cofactor">
    <cofactor evidence="1">
        <name>Mg(2+)</name>
        <dbReference type="ChEBI" id="CHEBI:18420"/>
    </cofactor>
</comment>
<dbReference type="Gene3D" id="3.30.450.20">
    <property type="entry name" value="PAS domain"/>
    <property type="match status" value="1"/>
</dbReference>
<sequence length="620" mass="70538">MADHKDIKLQLKWKHQFQFAGYYAALEKGYYADAGFNVELIEAVEGEDPVDRVLAGDVDFGVGTSELMVHHAGGAPVVVLGVVYQHSPLGFLALEGSGIRTVHDLAGKRVMMEPGAADLKLYLQREGVALEASEVHKHQYNTQALVEKQVDAMSVYTTDEPYTLERLGYSYRLFEPTSAGIDFYGDNLFTTQALVEHDPQLVAKFREASFKGWKYAMQHPDEIVHLIYSKYSQRHSINHLRFEAQEMKRLLLPDLVEEGYMHIDRWQHIADTYKAVGMLPKDYEFRDFLYRLPEDQKLERLQNWLLVSFAVTLLIFTAAIYLVSLYRRISLSESNLATLMERAPLALMTLDHNGTVVSWNREAEKTFGWAASEAVGLPVVDLIVPESVREHVKALIQKDNVTTANSQSENWNVRKDGSMILCEWRNTYVQRVEGQYHIICMAKDITEHKELEAQLREMAHFDPLTQLPNRILFYERFDEALSQAKADQSLMGVIFLDLDGFKVVNDTFGHEVGDRVLQVVAKRLATSVRDSDTVARMGGDEFVILLPGVRNESDVGRVIDKIQSKLADPVQLDSEIFSFKASIGVSLYPRDGQMKNDLLRHADRDMYKQKYAYRKAADVG</sequence>